<keyword evidence="4" id="KW-1185">Reference proteome</keyword>
<keyword evidence="1" id="KW-1133">Transmembrane helix</keyword>
<evidence type="ECO:0000313" key="2">
    <source>
        <dbReference type="EMBL" id="CAI9948041.1"/>
    </source>
</evidence>
<feature type="transmembrane region" description="Helical" evidence="1">
    <location>
        <begin position="193"/>
        <end position="213"/>
    </location>
</feature>
<keyword evidence="1" id="KW-0812">Transmembrane</keyword>
<reference evidence="2" key="1">
    <citation type="submission" date="2023-06" db="EMBL/GenBank/DDBJ databases">
        <authorList>
            <person name="Kurt Z."/>
        </authorList>
    </citation>
    <scope>NUCLEOTIDE SEQUENCE</scope>
</reference>
<gene>
    <name evidence="2" type="ORF">HINF_LOCUS35686</name>
    <name evidence="3" type="ORF">HINF_LOCUS48906</name>
</gene>
<evidence type="ECO:0000256" key="1">
    <source>
        <dbReference type="SAM" id="Phobius"/>
    </source>
</evidence>
<evidence type="ECO:0000313" key="3">
    <source>
        <dbReference type="EMBL" id="CAL6059775.1"/>
    </source>
</evidence>
<proteinExistence type="predicted"/>
<sequence length="469" mass="55279">MDVTGSVLYSQFGSDYAFDIKQLLINYGYLTETLSNATIQTIYRSCSKNHQFWDTAFQRSLNNEFVIQVEQNLTRFSALLTQLDYNSSAIYERSVIFNASSPLFLKGFITVKEFSILNQFIVLIQDVEFTNMSQETWQKEQNSNITQYLKNIPQNITAMEEIYPNLTNRSNRIPQNIIRYSLSQQNFKLEIEIVWILISILSNFGLLSIIILFKNRSKNLIVSKRFLDISETNSMLKDIFQLDTPQFVSQLYTNNNSLIITENIDQFKRFFERFQQQVLLQKCNYVFEEKHFSIDDCTNLVNLFEDVQYQSNIFRQLQLYSPEQQFRSFTLFQPVSQKYYSYFLMNQKNMPTWIPNEVATFKTDLQISQYIKLSFIPVKRYVSIKERNVSKLATRLQTAIQSTAQSRMISKPVSRQDILEELNDIPFWFNEDYFKRDNQSPFLIVNVVLTHEQVQCGVEQIISLSINSQ</sequence>
<dbReference type="EMBL" id="CATOUU010000785">
    <property type="protein sequence ID" value="CAI9948041.1"/>
    <property type="molecule type" value="Genomic_DNA"/>
</dbReference>
<dbReference type="Proteomes" id="UP001642409">
    <property type="component" value="Unassembled WGS sequence"/>
</dbReference>
<organism evidence="2">
    <name type="scientific">Hexamita inflata</name>
    <dbReference type="NCBI Taxonomy" id="28002"/>
    <lineage>
        <taxon>Eukaryota</taxon>
        <taxon>Metamonada</taxon>
        <taxon>Diplomonadida</taxon>
        <taxon>Hexamitidae</taxon>
        <taxon>Hexamitinae</taxon>
        <taxon>Hexamita</taxon>
    </lineage>
</organism>
<accession>A0AA86UDT3</accession>
<keyword evidence="1" id="KW-0472">Membrane</keyword>
<dbReference type="EMBL" id="CAXDID020000227">
    <property type="protein sequence ID" value="CAL6059775.1"/>
    <property type="molecule type" value="Genomic_DNA"/>
</dbReference>
<reference evidence="3 4" key="2">
    <citation type="submission" date="2024-07" db="EMBL/GenBank/DDBJ databases">
        <authorList>
            <person name="Akdeniz Z."/>
        </authorList>
    </citation>
    <scope>NUCLEOTIDE SEQUENCE [LARGE SCALE GENOMIC DNA]</scope>
</reference>
<evidence type="ECO:0000313" key="4">
    <source>
        <dbReference type="Proteomes" id="UP001642409"/>
    </source>
</evidence>
<dbReference type="AlphaFoldDB" id="A0AA86UDT3"/>
<protein>
    <submittedName>
        <fullName evidence="2">Uncharacterized protein</fullName>
    </submittedName>
</protein>
<name>A0AA86UDT3_9EUKA</name>
<comment type="caution">
    <text evidence="2">The sequence shown here is derived from an EMBL/GenBank/DDBJ whole genome shotgun (WGS) entry which is preliminary data.</text>
</comment>